<dbReference type="AlphaFoldDB" id="A0A4Y3PB92"/>
<keyword evidence="2" id="KW-1185">Reference proteome</keyword>
<sequence length="139" mass="15260">MKNDEWSSLAQMDEVRYGPGAAILPDGRVLLAGGQTSKSEKATLFYQPQLQIRLLFSEAARLQVDRQDVLQNLSYSIDGGADQAFGEEDRVVVSEEHLDITLDTVPKGSNIRIKLTAGIFADEAGNENEEAITDSLVYN</sequence>
<organism evidence="1 2">
    <name type="scientific">Brevibacillus parabrevis</name>
    <dbReference type="NCBI Taxonomy" id="54914"/>
    <lineage>
        <taxon>Bacteria</taxon>
        <taxon>Bacillati</taxon>
        <taxon>Bacillota</taxon>
        <taxon>Bacilli</taxon>
        <taxon>Bacillales</taxon>
        <taxon>Paenibacillaceae</taxon>
        <taxon>Brevibacillus</taxon>
    </lineage>
</organism>
<reference evidence="1 2" key="1">
    <citation type="submission" date="2019-06" db="EMBL/GenBank/DDBJ databases">
        <title>Whole genome shotgun sequence of Brevibacillus parabrevis NBRC 12334.</title>
        <authorList>
            <person name="Hosoyama A."/>
            <person name="Uohara A."/>
            <person name="Ohji S."/>
            <person name="Ichikawa N."/>
        </authorList>
    </citation>
    <scope>NUCLEOTIDE SEQUENCE [LARGE SCALE GENOMIC DNA]</scope>
    <source>
        <strain evidence="1 2">NBRC 12334</strain>
    </source>
</reference>
<comment type="caution">
    <text evidence="1">The sequence shown here is derived from an EMBL/GenBank/DDBJ whole genome shotgun (WGS) entry which is preliminary data.</text>
</comment>
<gene>
    <name evidence="1" type="ORF">BPA01_04230</name>
</gene>
<dbReference type="Proteomes" id="UP000316882">
    <property type="component" value="Unassembled WGS sequence"/>
</dbReference>
<accession>A0A4Y3PB92</accession>
<dbReference type="InterPro" id="IPR037293">
    <property type="entry name" value="Gal_Oxidase_central_sf"/>
</dbReference>
<evidence type="ECO:0000313" key="2">
    <source>
        <dbReference type="Proteomes" id="UP000316882"/>
    </source>
</evidence>
<dbReference type="RefSeq" id="WP_122965275.1">
    <property type="nucleotide sequence ID" value="NZ_BJMH01000002.1"/>
</dbReference>
<dbReference type="Gene3D" id="2.130.10.80">
    <property type="entry name" value="Galactose oxidase/kelch, beta-propeller"/>
    <property type="match status" value="1"/>
</dbReference>
<evidence type="ECO:0000313" key="1">
    <source>
        <dbReference type="EMBL" id="GEB30843.1"/>
    </source>
</evidence>
<dbReference type="EMBL" id="BJMH01000002">
    <property type="protein sequence ID" value="GEB30843.1"/>
    <property type="molecule type" value="Genomic_DNA"/>
</dbReference>
<protein>
    <submittedName>
        <fullName evidence="1">Uncharacterized protein</fullName>
    </submittedName>
</protein>
<name>A0A4Y3PB92_BREPA</name>
<proteinExistence type="predicted"/>